<evidence type="ECO:0000313" key="2">
    <source>
        <dbReference type="EMBL" id="TPX43842.1"/>
    </source>
</evidence>
<protein>
    <recommendedName>
        <fullName evidence="1">AB hydrolase-1 domain-containing protein</fullName>
    </recommendedName>
</protein>
<dbReference type="STRING" id="286115.A0A507CX86"/>
<evidence type="ECO:0000313" key="4">
    <source>
        <dbReference type="Proteomes" id="UP000317494"/>
    </source>
</evidence>
<proteinExistence type="predicted"/>
<dbReference type="EMBL" id="QEAN01000187">
    <property type="protein sequence ID" value="TPX43842.1"/>
    <property type="molecule type" value="Genomic_DNA"/>
</dbReference>
<dbReference type="GO" id="GO:0016020">
    <property type="term" value="C:membrane"/>
    <property type="evidence" value="ECO:0007669"/>
    <property type="project" value="TreeGrafter"/>
</dbReference>
<evidence type="ECO:0000313" key="3">
    <source>
        <dbReference type="EMBL" id="TPX43844.1"/>
    </source>
</evidence>
<evidence type="ECO:0000259" key="1">
    <source>
        <dbReference type="Pfam" id="PF00561"/>
    </source>
</evidence>
<dbReference type="InterPro" id="IPR000073">
    <property type="entry name" value="AB_hydrolase_1"/>
</dbReference>
<sequence>MLYKYQTALIYPANFPDGSRTVVWTPDKFNMPDYEDLTLSTADKVKIRAYLIKNKVDVHDRSRSTKSIGQDGLSPYTLLYLHANAGNMGHRLPFAYHLHRILKCNILLLSYRGYGLSEGSPDEAGIRLDAQAALDYITSHPTLRFSKVIVFGQSIGGAVAIHLASADPERVHGLVVENTFLSLPRLIPHIMPVVARFSFLCHQIWPSYKAITAVPRTIPILMLSGLQDELVPASHMHALARICRAYREDASVDIEAIADSTRTDKEKTNASAAQELVKDQVGVRFVGLRNGRHNDTCIQPGYFEQISQWWEAFIVNG</sequence>
<name>A0A507CX86_9FUNG</name>
<dbReference type="Gene3D" id="3.40.50.1820">
    <property type="entry name" value="alpha/beta hydrolase"/>
    <property type="match status" value="1"/>
</dbReference>
<dbReference type="VEuPathDB" id="FungiDB:SeMB42_g04561"/>
<reference evidence="2 4" key="1">
    <citation type="journal article" date="2019" name="Sci. Rep.">
        <title>Comparative genomics of chytrid fungi reveal insights into the obligate biotrophic and pathogenic lifestyle of Synchytrium endobioticum.</title>
        <authorList>
            <person name="van de Vossenberg B.T.L.H."/>
            <person name="Warris S."/>
            <person name="Nguyen H.D.T."/>
            <person name="van Gent-Pelzer M.P.E."/>
            <person name="Joly D.L."/>
            <person name="van de Geest H.C."/>
            <person name="Bonants P.J.M."/>
            <person name="Smith D.S."/>
            <person name="Levesque C.A."/>
            <person name="van der Lee T.A.J."/>
        </authorList>
    </citation>
    <scope>NUCLEOTIDE SEQUENCE [LARGE SCALE GENOMIC DNA]</scope>
    <source>
        <strain evidence="2 4">MB42</strain>
    </source>
</reference>
<dbReference type="EMBL" id="QEAN01000187">
    <property type="protein sequence ID" value="TPX43844.1"/>
    <property type="molecule type" value="Genomic_DNA"/>
</dbReference>
<comment type="caution">
    <text evidence="2">The sequence shown here is derived from an EMBL/GenBank/DDBJ whole genome shotgun (WGS) entry which is preliminary data.</text>
</comment>
<dbReference type="Pfam" id="PF00561">
    <property type="entry name" value="Abhydrolase_1"/>
    <property type="match status" value="1"/>
</dbReference>
<feature type="domain" description="AB hydrolase-1" evidence="1">
    <location>
        <begin position="77"/>
        <end position="192"/>
    </location>
</feature>
<dbReference type="AlphaFoldDB" id="A0A507CX86"/>
<organism evidence="2 4">
    <name type="scientific">Synchytrium endobioticum</name>
    <dbReference type="NCBI Taxonomy" id="286115"/>
    <lineage>
        <taxon>Eukaryota</taxon>
        <taxon>Fungi</taxon>
        <taxon>Fungi incertae sedis</taxon>
        <taxon>Chytridiomycota</taxon>
        <taxon>Chytridiomycota incertae sedis</taxon>
        <taxon>Chytridiomycetes</taxon>
        <taxon>Synchytriales</taxon>
        <taxon>Synchytriaceae</taxon>
        <taxon>Synchytrium</taxon>
    </lineage>
</organism>
<dbReference type="GO" id="GO:0008474">
    <property type="term" value="F:palmitoyl-(protein) hydrolase activity"/>
    <property type="evidence" value="ECO:0007669"/>
    <property type="project" value="TreeGrafter"/>
</dbReference>
<accession>A0A507CX86</accession>
<dbReference type="VEuPathDB" id="FungiDB:SeMB42_g04563"/>
<dbReference type="InterPro" id="IPR029058">
    <property type="entry name" value="AB_hydrolase_fold"/>
</dbReference>
<dbReference type="Proteomes" id="UP000317494">
    <property type="component" value="Unassembled WGS sequence"/>
</dbReference>
<dbReference type="PANTHER" id="PTHR12277">
    <property type="entry name" value="ALPHA/BETA HYDROLASE DOMAIN-CONTAINING PROTEIN"/>
    <property type="match status" value="1"/>
</dbReference>
<dbReference type="PANTHER" id="PTHR12277:SF81">
    <property type="entry name" value="PROTEIN ABHD13"/>
    <property type="match status" value="1"/>
</dbReference>
<keyword evidence="4" id="KW-1185">Reference proteome</keyword>
<dbReference type="SUPFAM" id="SSF53474">
    <property type="entry name" value="alpha/beta-Hydrolases"/>
    <property type="match status" value="1"/>
</dbReference>
<gene>
    <name evidence="2" type="ORF">SeMB42_g04561</name>
    <name evidence="3" type="ORF">SeMB42_g04563</name>
</gene>